<dbReference type="SUPFAM" id="SSF55729">
    <property type="entry name" value="Acyl-CoA N-acyltransferases (Nat)"/>
    <property type="match status" value="1"/>
</dbReference>
<name>A0A9D1JQN2_9FIRM</name>
<evidence type="ECO:0000259" key="1">
    <source>
        <dbReference type="PROSITE" id="PS51186"/>
    </source>
</evidence>
<reference evidence="2" key="2">
    <citation type="journal article" date="2021" name="PeerJ">
        <title>Extensive microbial diversity within the chicken gut microbiome revealed by metagenomics and culture.</title>
        <authorList>
            <person name="Gilroy R."/>
            <person name="Ravi A."/>
            <person name="Getino M."/>
            <person name="Pursley I."/>
            <person name="Horton D.L."/>
            <person name="Alikhan N.F."/>
            <person name="Baker D."/>
            <person name="Gharbi K."/>
            <person name="Hall N."/>
            <person name="Watson M."/>
            <person name="Adriaenssens E.M."/>
            <person name="Foster-Nyarko E."/>
            <person name="Jarju S."/>
            <person name="Secka A."/>
            <person name="Antonio M."/>
            <person name="Oren A."/>
            <person name="Chaudhuri R.R."/>
            <person name="La Ragione R."/>
            <person name="Hildebrand F."/>
            <person name="Pallen M.J."/>
        </authorList>
    </citation>
    <scope>NUCLEOTIDE SEQUENCE</scope>
    <source>
        <strain evidence="2">CHK178-757</strain>
    </source>
</reference>
<accession>A0A9D1JQN2</accession>
<dbReference type="PROSITE" id="PS51186">
    <property type="entry name" value="GNAT"/>
    <property type="match status" value="1"/>
</dbReference>
<evidence type="ECO:0000313" key="2">
    <source>
        <dbReference type="EMBL" id="HIS47367.1"/>
    </source>
</evidence>
<dbReference type="EMBL" id="DVIT01000027">
    <property type="protein sequence ID" value="HIS47367.1"/>
    <property type="molecule type" value="Genomic_DNA"/>
</dbReference>
<reference evidence="2" key="1">
    <citation type="submission" date="2020-10" db="EMBL/GenBank/DDBJ databases">
        <authorList>
            <person name="Gilroy R."/>
        </authorList>
    </citation>
    <scope>NUCLEOTIDE SEQUENCE</scope>
    <source>
        <strain evidence="2">CHK178-757</strain>
    </source>
</reference>
<organism evidence="2 3">
    <name type="scientific">Candidatus Scybalocola faecigallinarum</name>
    <dbReference type="NCBI Taxonomy" id="2840941"/>
    <lineage>
        <taxon>Bacteria</taxon>
        <taxon>Bacillati</taxon>
        <taxon>Bacillota</taxon>
        <taxon>Clostridia</taxon>
        <taxon>Lachnospirales</taxon>
        <taxon>Lachnospiraceae</taxon>
        <taxon>Lachnospiraceae incertae sedis</taxon>
        <taxon>Candidatus Scybalocola (ex Gilroy et al. 2021)</taxon>
    </lineage>
</organism>
<dbReference type="AlphaFoldDB" id="A0A9D1JQN2"/>
<dbReference type="Gene3D" id="3.40.630.30">
    <property type="match status" value="1"/>
</dbReference>
<gene>
    <name evidence="2" type="ORF">IAB46_07405</name>
</gene>
<sequence length="156" mass="17894">MTIRTMTIRDYDGLRKLWLGIEGFGIRSIDDSLEGVERFLKRNPTTSVVAEDKGEIVGSILCGHDGRTGYFYHVCVRSDYRMHGIGKSMADAAARALKEEHINKVALIAFTENKVGNTFWQDIGWNERVDVNYYELPMNENNVTVFNRRDFHDNSN</sequence>
<dbReference type="InterPro" id="IPR016181">
    <property type="entry name" value="Acyl_CoA_acyltransferase"/>
</dbReference>
<feature type="domain" description="N-acetyltransferase" evidence="1">
    <location>
        <begin position="1"/>
        <end position="143"/>
    </location>
</feature>
<comment type="caution">
    <text evidence="2">The sequence shown here is derived from an EMBL/GenBank/DDBJ whole genome shotgun (WGS) entry which is preliminary data.</text>
</comment>
<evidence type="ECO:0000313" key="3">
    <source>
        <dbReference type="Proteomes" id="UP000823927"/>
    </source>
</evidence>
<dbReference type="GO" id="GO:0016747">
    <property type="term" value="F:acyltransferase activity, transferring groups other than amino-acyl groups"/>
    <property type="evidence" value="ECO:0007669"/>
    <property type="project" value="InterPro"/>
</dbReference>
<dbReference type="Proteomes" id="UP000823927">
    <property type="component" value="Unassembled WGS sequence"/>
</dbReference>
<protein>
    <submittedName>
        <fullName evidence="2">GNAT family N-acetyltransferase</fullName>
    </submittedName>
</protein>
<dbReference type="CDD" id="cd04301">
    <property type="entry name" value="NAT_SF"/>
    <property type="match status" value="1"/>
</dbReference>
<dbReference type="Pfam" id="PF00583">
    <property type="entry name" value="Acetyltransf_1"/>
    <property type="match status" value="1"/>
</dbReference>
<proteinExistence type="predicted"/>
<dbReference type="InterPro" id="IPR000182">
    <property type="entry name" value="GNAT_dom"/>
</dbReference>